<dbReference type="eggNOG" id="ENOG5031HEF">
    <property type="taxonomic scope" value="Bacteria"/>
</dbReference>
<feature type="transmembrane region" description="Helical" evidence="1">
    <location>
        <begin position="164"/>
        <end position="181"/>
    </location>
</feature>
<feature type="transmembrane region" description="Helical" evidence="1">
    <location>
        <begin position="12"/>
        <end position="29"/>
    </location>
</feature>
<gene>
    <name evidence="2" type="ORF">Mame_03379</name>
</gene>
<dbReference type="STRING" id="1122214.Mame_03379"/>
<name>A0A1U9Z4U4_9HYPH</name>
<protein>
    <submittedName>
        <fullName evidence="2">Uncharacterized protein</fullName>
    </submittedName>
</protein>
<dbReference type="Proteomes" id="UP000191135">
    <property type="component" value="Chromosome"/>
</dbReference>
<dbReference type="RefSeq" id="WP_018066512.1">
    <property type="nucleotide sequence ID" value="NZ_AQWH01000024.1"/>
</dbReference>
<feature type="transmembrane region" description="Helical" evidence="1">
    <location>
        <begin position="331"/>
        <end position="350"/>
    </location>
</feature>
<proteinExistence type="predicted"/>
<reference evidence="2 3" key="1">
    <citation type="submission" date="2017-03" db="EMBL/GenBank/DDBJ databases">
        <title>Foreign affairs: Plasmid Transfer between Roseobacters and Rhizobia.</title>
        <authorList>
            <person name="Bartling P."/>
            <person name="Bunk B."/>
            <person name="Overmann J."/>
            <person name="Brinkmann H."/>
            <person name="Petersen J."/>
        </authorList>
    </citation>
    <scope>NUCLEOTIDE SEQUENCE [LARGE SCALE GENOMIC DNA]</scope>
    <source>
        <strain evidence="2 3">MACL11</strain>
    </source>
</reference>
<keyword evidence="3" id="KW-1185">Reference proteome</keyword>
<evidence type="ECO:0000313" key="2">
    <source>
        <dbReference type="EMBL" id="AQZ52686.1"/>
    </source>
</evidence>
<accession>A0A1U9Z4U4</accession>
<evidence type="ECO:0000256" key="1">
    <source>
        <dbReference type="SAM" id="Phobius"/>
    </source>
</evidence>
<dbReference type="KEGG" id="mmed:Mame_03379"/>
<keyword evidence="1" id="KW-0472">Membrane</keyword>
<feature type="transmembrane region" description="Helical" evidence="1">
    <location>
        <begin position="305"/>
        <end position="325"/>
    </location>
</feature>
<sequence>MQRVASTTVRRTATALLAVAFIVSTPFVVPNGIESVKLLALRNDPVKLTDYRLDQLTPADYDRAIRQALASDDPDLAESVITLADSRGVRIDGAERERVEIAVSEAGSLGNQIYELWDGALTGKPESAVGLVGAIATDLTTVGDVRDIIIEGGSYLQGEDYDPLILGLSVAGLAITGAVVLSGGSASSAKIGTSTLKAAGKAGAIATPLRRSFTRLSSQVVSGPALRESLPLLKRGNVPAARRVLAGSLDTKPLVKMQDAAMEVGTVMTKNGFKAGTDMLKVADTPADLTKLGKLSTRFGKRFRAIVFLLGSGAISLAGIMLTAASWTATFAMWLAGAAYFSYRVLRIGWRFLFYPAGRMIVRLWA</sequence>
<dbReference type="AlphaFoldDB" id="A0A1U9Z4U4"/>
<dbReference type="EMBL" id="CP020330">
    <property type="protein sequence ID" value="AQZ52686.1"/>
    <property type="molecule type" value="Genomic_DNA"/>
</dbReference>
<evidence type="ECO:0000313" key="3">
    <source>
        <dbReference type="Proteomes" id="UP000191135"/>
    </source>
</evidence>
<keyword evidence="1" id="KW-1133">Transmembrane helix</keyword>
<organism evidence="2 3">
    <name type="scientific">Martelella mediterranea DSM 17316</name>
    <dbReference type="NCBI Taxonomy" id="1122214"/>
    <lineage>
        <taxon>Bacteria</taxon>
        <taxon>Pseudomonadati</taxon>
        <taxon>Pseudomonadota</taxon>
        <taxon>Alphaproteobacteria</taxon>
        <taxon>Hyphomicrobiales</taxon>
        <taxon>Aurantimonadaceae</taxon>
        <taxon>Martelella</taxon>
    </lineage>
</organism>
<keyword evidence="1" id="KW-0812">Transmembrane</keyword>
<dbReference type="OrthoDB" id="8364552at2"/>